<dbReference type="PROSITE" id="PS51257">
    <property type="entry name" value="PROKAR_LIPOPROTEIN"/>
    <property type="match status" value="1"/>
</dbReference>
<dbReference type="Proteomes" id="UP000031408">
    <property type="component" value="Unassembled WGS sequence"/>
</dbReference>
<dbReference type="STRING" id="1349421.OI18_08070"/>
<dbReference type="RefSeq" id="WP_039138848.1">
    <property type="nucleotide sequence ID" value="NZ_JSVC01000009.1"/>
</dbReference>
<accession>A0A0C1IL32</accession>
<reference evidence="1 2" key="1">
    <citation type="submission" date="2014-11" db="EMBL/GenBank/DDBJ databases">
        <title>Genome sequence of Flavihumibacter solisilvae 3-3.</title>
        <authorList>
            <person name="Zhou G."/>
            <person name="Li M."/>
            <person name="Wang G."/>
        </authorList>
    </citation>
    <scope>NUCLEOTIDE SEQUENCE [LARGE SCALE GENOMIC DNA]</scope>
    <source>
        <strain evidence="1 2">3-3</strain>
    </source>
</reference>
<sequence>MNKFFILASIFLLSACGQSKTDSKPNTKLDDLAHQYVKLGLTIGQYDTDFVDAYYGPDSLKPTSTPKGEFPKDSLLTAVSNLVNELNTIDSTTGDTLAMRIGWIKSQLRAFDRRIRIFAGEQTSFDQETQDLFGVTVPKKSEAHFKELVSKLDSMLPGKGDINQKFQQLANHFIIPKNRLDTVFKAAIAECRKRTKQHYTLPENESFTLEYVNNKPWSGYNWYKGNYRSVIQINTDMQIFIDRSIDVGSHESYPGHHVYNMLLEKNLYRDKGWVEISLYPLFSPQSLIAEGSANYGIAVAFPGDDKVKFAKEVLLPLAGLDTAGISTYFNAMSVRDELNYARNEVARGLLDGSMTEEAAIKWLMDYSLMNKETAAKSISFIRRNRSYVINYNYGKDLVRNYIMSKGGEQSPGKQWELFGWLLSNPVRPADLQLNAQ</sequence>
<name>A0A0C1IL32_9BACT</name>
<evidence type="ECO:0000313" key="2">
    <source>
        <dbReference type="Proteomes" id="UP000031408"/>
    </source>
</evidence>
<protein>
    <recommendedName>
        <fullName evidence="3">DUF885 domain-containing protein</fullName>
    </recommendedName>
</protein>
<dbReference type="AlphaFoldDB" id="A0A0C1IL32"/>
<gene>
    <name evidence="1" type="ORF">OI18_08070</name>
</gene>
<dbReference type="EMBL" id="JSVC01000009">
    <property type="protein sequence ID" value="KIC94865.1"/>
    <property type="molecule type" value="Genomic_DNA"/>
</dbReference>
<comment type="caution">
    <text evidence="1">The sequence shown here is derived from an EMBL/GenBank/DDBJ whole genome shotgun (WGS) entry which is preliminary data.</text>
</comment>
<proteinExistence type="predicted"/>
<organism evidence="1 2">
    <name type="scientific">Flavihumibacter solisilvae</name>
    <dbReference type="NCBI Taxonomy" id="1349421"/>
    <lineage>
        <taxon>Bacteria</taxon>
        <taxon>Pseudomonadati</taxon>
        <taxon>Bacteroidota</taxon>
        <taxon>Chitinophagia</taxon>
        <taxon>Chitinophagales</taxon>
        <taxon>Chitinophagaceae</taxon>
        <taxon>Flavihumibacter</taxon>
    </lineage>
</organism>
<evidence type="ECO:0008006" key="3">
    <source>
        <dbReference type="Google" id="ProtNLM"/>
    </source>
</evidence>
<keyword evidence="2" id="KW-1185">Reference proteome</keyword>
<evidence type="ECO:0000313" key="1">
    <source>
        <dbReference type="EMBL" id="KIC94865.1"/>
    </source>
</evidence>